<evidence type="ECO:0000313" key="3">
    <source>
        <dbReference type="Proteomes" id="UP000018144"/>
    </source>
</evidence>
<keyword evidence="3" id="KW-1185">Reference proteome</keyword>
<gene>
    <name evidence="2" type="ORF">PCON_03775</name>
</gene>
<evidence type="ECO:0000313" key="2">
    <source>
        <dbReference type="EMBL" id="CCX04793.1"/>
    </source>
</evidence>
<reference evidence="2 3" key="1">
    <citation type="journal article" date="2013" name="PLoS Genet.">
        <title>The genome and development-dependent transcriptomes of Pyronema confluens: a window into fungal evolution.</title>
        <authorList>
            <person name="Traeger S."/>
            <person name="Altegoer F."/>
            <person name="Freitag M."/>
            <person name="Gabaldon T."/>
            <person name="Kempken F."/>
            <person name="Kumar A."/>
            <person name="Marcet-Houben M."/>
            <person name="Poggeler S."/>
            <person name="Stajich J.E."/>
            <person name="Nowrousian M."/>
        </authorList>
    </citation>
    <scope>NUCLEOTIDE SEQUENCE [LARGE SCALE GENOMIC DNA]</scope>
    <source>
        <strain evidence="3">CBS 100304</strain>
        <tissue evidence="2">Vegetative mycelium</tissue>
    </source>
</reference>
<organism evidence="2 3">
    <name type="scientific">Pyronema omphalodes (strain CBS 100304)</name>
    <name type="common">Pyronema confluens</name>
    <dbReference type="NCBI Taxonomy" id="1076935"/>
    <lineage>
        <taxon>Eukaryota</taxon>
        <taxon>Fungi</taxon>
        <taxon>Dikarya</taxon>
        <taxon>Ascomycota</taxon>
        <taxon>Pezizomycotina</taxon>
        <taxon>Pezizomycetes</taxon>
        <taxon>Pezizales</taxon>
        <taxon>Pyronemataceae</taxon>
        <taxon>Pyronema</taxon>
    </lineage>
</organism>
<feature type="compositionally biased region" description="Polar residues" evidence="1">
    <location>
        <begin position="1"/>
        <end position="40"/>
    </location>
</feature>
<feature type="region of interest" description="Disordered" evidence="1">
    <location>
        <begin position="1"/>
        <end position="59"/>
    </location>
</feature>
<protein>
    <submittedName>
        <fullName evidence="2">Uncharacterized protein</fullName>
    </submittedName>
</protein>
<proteinExistence type="predicted"/>
<sequence length="78" mass="8552">MSNPNQHQSRYYSGLPGNSSSHPNNCFLQNPNESRGTAPSITGVRTPPKAKPRQTTSISIPCILECRHQQTMSSISLI</sequence>
<dbReference type="AlphaFoldDB" id="U4KU66"/>
<name>U4KU66_PYROM</name>
<evidence type="ECO:0000256" key="1">
    <source>
        <dbReference type="SAM" id="MobiDB-lite"/>
    </source>
</evidence>
<dbReference type="Proteomes" id="UP000018144">
    <property type="component" value="Unassembled WGS sequence"/>
</dbReference>
<accession>U4KU66</accession>
<dbReference type="EMBL" id="HF935218">
    <property type="protein sequence ID" value="CCX04793.1"/>
    <property type="molecule type" value="Genomic_DNA"/>
</dbReference>